<comment type="similarity">
    <text evidence="1">Belongs to the LysR transcriptional regulatory family.</text>
</comment>
<comment type="caution">
    <text evidence="6">The sequence shown here is derived from an EMBL/GenBank/DDBJ whole genome shotgun (WGS) entry which is preliminary data.</text>
</comment>
<dbReference type="Gene3D" id="1.10.10.10">
    <property type="entry name" value="Winged helix-like DNA-binding domain superfamily/Winged helix DNA-binding domain"/>
    <property type="match status" value="1"/>
</dbReference>
<evidence type="ECO:0000313" key="7">
    <source>
        <dbReference type="Proteomes" id="UP001620597"/>
    </source>
</evidence>
<dbReference type="CDD" id="cd08440">
    <property type="entry name" value="PBP2_LTTR_like_4"/>
    <property type="match status" value="1"/>
</dbReference>
<proteinExistence type="inferred from homology"/>
<evidence type="ECO:0000256" key="1">
    <source>
        <dbReference type="ARBA" id="ARBA00009437"/>
    </source>
</evidence>
<dbReference type="InterPro" id="IPR036388">
    <property type="entry name" value="WH-like_DNA-bd_sf"/>
</dbReference>
<protein>
    <submittedName>
        <fullName evidence="6">LysR substrate-binding domain-containing protein</fullName>
    </submittedName>
</protein>
<evidence type="ECO:0000259" key="5">
    <source>
        <dbReference type="PROSITE" id="PS50931"/>
    </source>
</evidence>
<dbReference type="Proteomes" id="UP001620597">
    <property type="component" value="Unassembled WGS sequence"/>
</dbReference>
<dbReference type="PANTHER" id="PTHR30419">
    <property type="entry name" value="HTH-TYPE TRANSCRIPTIONAL REGULATOR YBHD"/>
    <property type="match status" value="1"/>
</dbReference>
<feature type="domain" description="HTH lysR-type" evidence="5">
    <location>
        <begin position="1"/>
        <end position="58"/>
    </location>
</feature>
<dbReference type="SUPFAM" id="SSF53850">
    <property type="entry name" value="Periplasmic binding protein-like II"/>
    <property type="match status" value="1"/>
</dbReference>
<dbReference type="Gene3D" id="3.40.190.290">
    <property type="match status" value="1"/>
</dbReference>
<sequence length="298" mass="32204">MTAKQLRAFLAVARTLSFAEASTQVHLSQPALSLAIKNLEDTLGGRLLSRTTRSVALTPEGQALLPIARRLMADWDNAEEQLQKRFALKLGQVAIAAMPSFAASLLPQALKVYRQRFPDVRVEVHDVVAEQVVSMVRSGRIEVGVSLSPDGASDLGFMPLFNDEFVAVLPPNSTLSATMPAQLPWARLLMEDFIALQRPSIVRLMLENRLAEHNMALNVAYDAHQLATVGRMVAAGLGVSAVPSLCRQQMEEMGAVCVPLQDPTIGREVGILVKKGHELSVAAQALVDVLGESLGQRG</sequence>
<accession>A0ABW8NIQ7</accession>
<dbReference type="PROSITE" id="PS50931">
    <property type="entry name" value="HTH_LYSR"/>
    <property type="match status" value="1"/>
</dbReference>
<keyword evidence="7" id="KW-1185">Reference proteome</keyword>
<name>A0ABW8NIQ7_9GAMM</name>
<dbReference type="EMBL" id="JBBKTX010000011">
    <property type="protein sequence ID" value="MFK4752799.1"/>
    <property type="molecule type" value="Genomic_DNA"/>
</dbReference>
<dbReference type="RefSeq" id="WP_369855876.1">
    <property type="nucleotide sequence ID" value="NZ_JBBKTX010000011.1"/>
</dbReference>
<evidence type="ECO:0000256" key="3">
    <source>
        <dbReference type="ARBA" id="ARBA00023125"/>
    </source>
</evidence>
<dbReference type="SUPFAM" id="SSF46785">
    <property type="entry name" value="Winged helix' DNA-binding domain"/>
    <property type="match status" value="1"/>
</dbReference>
<keyword evidence="4" id="KW-0804">Transcription</keyword>
<evidence type="ECO:0000313" key="6">
    <source>
        <dbReference type="EMBL" id="MFK4752799.1"/>
    </source>
</evidence>
<keyword evidence="2" id="KW-0805">Transcription regulation</keyword>
<dbReference type="InterPro" id="IPR005119">
    <property type="entry name" value="LysR_subst-bd"/>
</dbReference>
<evidence type="ECO:0000256" key="4">
    <source>
        <dbReference type="ARBA" id="ARBA00023163"/>
    </source>
</evidence>
<evidence type="ECO:0000256" key="2">
    <source>
        <dbReference type="ARBA" id="ARBA00023015"/>
    </source>
</evidence>
<dbReference type="InterPro" id="IPR036390">
    <property type="entry name" value="WH_DNA-bd_sf"/>
</dbReference>
<dbReference type="Pfam" id="PF00126">
    <property type="entry name" value="HTH_1"/>
    <property type="match status" value="1"/>
</dbReference>
<organism evidence="6 7">
    <name type="scientific">Oceanobacter antarcticus</name>
    <dbReference type="NCBI Taxonomy" id="3133425"/>
    <lineage>
        <taxon>Bacteria</taxon>
        <taxon>Pseudomonadati</taxon>
        <taxon>Pseudomonadota</taxon>
        <taxon>Gammaproteobacteria</taxon>
        <taxon>Oceanospirillales</taxon>
        <taxon>Oceanospirillaceae</taxon>
        <taxon>Oceanobacter</taxon>
    </lineage>
</organism>
<keyword evidence="3" id="KW-0238">DNA-binding</keyword>
<gene>
    <name evidence="6" type="ORF">WG929_10305</name>
</gene>
<dbReference type="PANTHER" id="PTHR30419:SF30">
    <property type="entry name" value="LYSR FAMILY TRANSCRIPTIONAL REGULATOR"/>
    <property type="match status" value="1"/>
</dbReference>
<dbReference type="PRINTS" id="PR00039">
    <property type="entry name" value="HTHLYSR"/>
</dbReference>
<reference evidence="6 7" key="1">
    <citation type="submission" date="2024-03" db="EMBL/GenBank/DDBJ databases">
        <title>High-quality draft genome sequence of Oceanobacter sp. wDCs-4.</title>
        <authorList>
            <person name="Dong C."/>
        </authorList>
    </citation>
    <scope>NUCLEOTIDE SEQUENCE [LARGE SCALE GENOMIC DNA]</scope>
    <source>
        <strain evidence="7">wDCs-4</strain>
    </source>
</reference>
<dbReference type="InterPro" id="IPR050950">
    <property type="entry name" value="HTH-type_LysR_regulators"/>
</dbReference>
<dbReference type="Pfam" id="PF03466">
    <property type="entry name" value="LysR_substrate"/>
    <property type="match status" value="1"/>
</dbReference>
<dbReference type="InterPro" id="IPR000847">
    <property type="entry name" value="LysR_HTH_N"/>
</dbReference>